<dbReference type="Proteomes" id="UP000001382">
    <property type="component" value="Chromosome"/>
</dbReference>
<dbReference type="HOGENOM" id="CLU_000288_125_8_11"/>
<name>D2SAJ1_GEOOG</name>
<dbReference type="InterPro" id="IPR000157">
    <property type="entry name" value="TIR_dom"/>
</dbReference>
<feature type="domain" description="TIR" evidence="1">
    <location>
        <begin position="9"/>
        <end position="134"/>
    </location>
</feature>
<dbReference type="EMBL" id="CP001867">
    <property type="protein sequence ID" value="ADB73920.1"/>
    <property type="molecule type" value="Genomic_DNA"/>
</dbReference>
<gene>
    <name evidence="2" type="ordered locus">Gobs_1167</name>
</gene>
<dbReference type="KEGG" id="gob:Gobs_1167"/>
<dbReference type="AlphaFoldDB" id="D2SAJ1"/>
<keyword evidence="3" id="KW-1185">Reference proteome</keyword>
<dbReference type="Pfam" id="PF13676">
    <property type="entry name" value="TIR_2"/>
    <property type="match status" value="1"/>
</dbReference>
<reference evidence="3" key="2">
    <citation type="submission" date="2010-01" db="EMBL/GenBank/DDBJ databases">
        <title>The complete genome of Geodermatophilus obscurus DSM 43160.</title>
        <authorList>
            <consortium name="US DOE Joint Genome Institute (JGI-PGF)"/>
            <person name="Lucas S."/>
            <person name="Copeland A."/>
            <person name="Lapidus A."/>
            <person name="Glavina del Rio T."/>
            <person name="Dalin E."/>
            <person name="Tice H."/>
            <person name="Bruce D."/>
            <person name="Goodwin L."/>
            <person name="Pitluck S."/>
            <person name="Kyrpides N."/>
            <person name="Mavromatis K."/>
            <person name="Ivanova N."/>
            <person name="Munk A.C."/>
            <person name="Brettin T."/>
            <person name="Detter J.C."/>
            <person name="Han C."/>
            <person name="Larimer F."/>
            <person name="Land M."/>
            <person name="Hauser L."/>
            <person name="Markowitz V."/>
            <person name="Cheng J.-F."/>
            <person name="Hugenholtz P."/>
            <person name="Woyke T."/>
            <person name="Wu D."/>
            <person name="Jando M."/>
            <person name="Schneider S."/>
            <person name="Klenk H.-P."/>
            <person name="Eisen J.A."/>
        </authorList>
    </citation>
    <scope>NUCLEOTIDE SEQUENCE [LARGE SCALE GENOMIC DNA]</scope>
    <source>
        <strain evidence="3">ATCC 25078 / DSM 43160 / JCM 3152 / KCC A-0152 / KCTC 9177 / NBRC 13315 / NRRL B-3577 / G-20</strain>
    </source>
</reference>
<accession>D2SAJ1</accession>
<dbReference type="Pfam" id="PF25000">
    <property type="entry name" value="DUF7779"/>
    <property type="match status" value="1"/>
</dbReference>
<dbReference type="OrthoDB" id="580767at2"/>
<proteinExistence type="predicted"/>
<dbReference type="Gene3D" id="3.40.50.300">
    <property type="entry name" value="P-loop containing nucleotide triphosphate hydrolases"/>
    <property type="match status" value="1"/>
</dbReference>
<dbReference type="InterPro" id="IPR053137">
    <property type="entry name" value="NLR-like"/>
</dbReference>
<dbReference type="eggNOG" id="COG3903">
    <property type="taxonomic scope" value="Bacteria"/>
</dbReference>
<dbReference type="PROSITE" id="PS50104">
    <property type="entry name" value="TIR"/>
    <property type="match status" value="1"/>
</dbReference>
<dbReference type="InterPro" id="IPR027417">
    <property type="entry name" value="P-loop_NTPase"/>
</dbReference>
<dbReference type="NCBIfam" id="NF040586">
    <property type="entry name" value="FxSxx_TPR"/>
    <property type="match status" value="1"/>
</dbReference>
<evidence type="ECO:0000313" key="3">
    <source>
        <dbReference type="Proteomes" id="UP000001382"/>
    </source>
</evidence>
<dbReference type="InterPro" id="IPR035897">
    <property type="entry name" value="Toll_tir_struct_dom_sf"/>
</dbReference>
<evidence type="ECO:0000313" key="2">
    <source>
        <dbReference type="EMBL" id="ADB73920.1"/>
    </source>
</evidence>
<reference evidence="2 3" key="1">
    <citation type="journal article" date="2010" name="Stand. Genomic Sci.">
        <title>Complete genome sequence of Geodermatophilus obscurus type strain (G-20).</title>
        <authorList>
            <person name="Ivanova N."/>
            <person name="Sikorski J."/>
            <person name="Jando M."/>
            <person name="Munk C."/>
            <person name="Lapidus A."/>
            <person name="Glavina Del Rio T."/>
            <person name="Copeland A."/>
            <person name="Tice H."/>
            <person name="Cheng J.-F."/>
            <person name="Lucas S."/>
            <person name="Chen F."/>
            <person name="Nolan M."/>
            <person name="Bruce D."/>
            <person name="Goodwin L."/>
            <person name="Pitluck S."/>
            <person name="Mavromatis K."/>
            <person name="Mikhailova N."/>
            <person name="Pati A."/>
            <person name="Chen A."/>
            <person name="Palaniappan K."/>
            <person name="Land M."/>
            <person name="Hauser L."/>
            <person name="Chang Y.-J."/>
            <person name="Jeffries C.D."/>
            <person name="Meincke L."/>
            <person name="Brettin T."/>
            <person name="Detter J.C."/>
            <person name="Detter J.C."/>
            <person name="Rohde M."/>
            <person name="Goeker M."/>
            <person name="Bristow J."/>
            <person name="Eisen J.A."/>
            <person name="Markowitz V."/>
            <person name="Hugenholtz P."/>
            <person name="Kyrpides N.C."/>
            <person name="Klenk H.-P."/>
        </authorList>
    </citation>
    <scope>NUCLEOTIDE SEQUENCE [LARGE SCALE GENOMIC DNA]</scope>
    <source>
        <strain evidence="3">ATCC 25078 / DSM 43160 / JCM 3152 / KCC A-0152 / KCTC 9177 / NBRC 13315 / NRRL B-3577 / G-20</strain>
    </source>
</reference>
<dbReference type="InterPro" id="IPR056681">
    <property type="entry name" value="DUF7779"/>
</dbReference>
<protein>
    <submittedName>
        <fullName evidence="2">Putative ATP/GTP binding protein</fullName>
    </submittedName>
</protein>
<dbReference type="SUPFAM" id="SSF52540">
    <property type="entry name" value="P-loop containing nucleoside triphosphate hydrolases"/>
    <property type="match status" value="1"/>
</dbReference>
<evidence type="ECO:0000259" key="1">
    <source>
        <dbReference type="PROSITE" id="PS50104"/>
    </source>
</evidence>
<dbReference type="PANTHER" id="PTHR46082:SF6">
    <property type="entry name" value="AAA+ ATPASE DOMAIN-CONTAINING PROTEIN-RELATED"/>
    <property type="match status" value="1"/>
</dbReference>
<dbReference type="GO" id="GO:0007165">
    <property type="term" value="P:signal transduction"/>
    <property type="evidence" value="ECO:0007669"/>
    <property type="project" value="InterPro"/>
</dbReference>
<dbReference type="STRING" id="526225.Gobs_1167"/>
<dbReference type="Pfam" id="PF13374">
    <property type="entry name" value="TPR_10"/>
    <property type="match status" value="7"/>
</dbReference>
<sequence>MYVWCVSSRATDFFISHAGRDTGWAEWLAWQLQQAGYTVELDVWDWAPGEDFVALMAAALESADRLLAVCTEAYFASVFGGAELRAAFANQAKAAGRIVPVLVEPVTLPPLYASLIHLDLTGLDEAAAAARLRARLAGGRPTSAPPFPRPGPAPRLADKPRFAGALPGVWRVPPRNPRFTGRDGMLAELRRRLRAGEGTLVVQALYGLGGVGKTQLALEYAHRFTADYDLVWWIDAEQPVLIPDQLAVLAARLDLPAGPTVAATVDRLLAELRARTRWLLVFDNAEHPQDIADYRPGGAGHVLITSRSPGWGALGGRLEVDVLARVETVALLRARIPALDEELADKLAAELGDLPLAAAQAASFLEQTDLPPVDYLRRFRARRTSLLARGDVVGYSGRVDTAWALSLDRLRDEDPAAVQLLELAAFFAPEPIPLALVSDHADLLDEPLRTIAADPDTLTDSVGALVGYSLARRHPDGFQLHRLVQAVIRQQLLPDRQQTTAQQAVALLVAAAPGDPEDSVSWAGYAQLAPHVLATSPLGDSSAAGRHLVLDIIRYLHAHGDSSGSRAVGEPLLDRWRAILGCDHPDTLTAASTLTLALISVGEVESGRALGEDTLWRCRRVLGPDHASTLLAAAALIRALNQLGEGKAARSLGEDTLQRCRRVLGSDHATTLSAAAALTGALAQLGEARPARVLGEDTLQRGRRVLGPNYPITLMAAAALTHALVGLGEAEATRILGEDTLQRGRRVLGPDHLITLMAAAALTLALVGLGEAESARILGEDTLQRGRRVLGPDHLITLWAAAALTHAQVGLGEAEATRVLGEDTLQRGRRVLGPDHLITLWAASSLALALTALGDAESARSLGEDTLQHCRRVLGPDHLITLWAAAALTLAQAQLGEAEATRSLGEDTLQHCRRVLGLDHPTSLWAAAALTLAQAQLGEAESARSLGEDTLQRSRRVFGPDNPIMQYLSQAAGIGHSLLGGDATADRTSGPL</sequence>
<dbReference type="Gene3D" id="1.25.40.10">
    <property type="entry name" value="Tetratricopeptide repeat domain"/>
    <property type="match status" value="3"/>
</dbReference>
<dbReference type="Gene3D" id="3.40.50.10140">
    <property type="entry name" value="Toll/interleukin-1 receptor homology (TIR) domain"/>
    <property type="match status" value="1"/>
</dbReference>
<dbReference type="SUPFAM" id="SSF52200">
    <property type="entry name" value="Toll/Interleukin receptor TIR domain"/>
    <property type="match status" value="1"/>
</dbReference>
<dbReference type="PANTHER" id="PTHR46082">
    <property type="entry name" value="ATP/GTP-BINDING PROTEIN-RELATED"/>
    <property type="match status" value="1"/>
</dbReference>
<dbReference type="InterPro" id="IPR011990">
    <property type="entry name" value="TPR-like_helical_dom_sf"/>
</dbReference>
<organism evidence="2 3">
    <name type="scientific">Geodermatophilus obscurus (strain ATCC 25078 / DSM 43160 / JCM 3152 / CCUG 61914 / KCC A-0152 / KCTC 9177 / NBRC 13315 / NRRL B-3577 / G-20)</name>
    <dbReference type="NCBI Taxonomy" id="526225"/>
    <lineage>
        <taxon>Bacteria</taxon>
        <taxon>Bacillati</taxon>
        <taxon>Actinomycetota</taxon>
        <taxon>Actinomycetes</taxon>
        <taxon>Geodermatophilales</taxon>
        <taxon>Geodermatophilaceae</taxon>
        <taxon>Geodermatophilus</taxon>
    </lineage>
</organism>